<dbReference type="RefSeq" id="WP_169662935.1">
    <property type="nucleotide sequence ID" value="NZ_CP076132.1"/>
</dbReference>
<name>A0AAX1N515_9BACT</name>
<dbReference type="PANTHER" id="PTHR43751">
    <property type="entry name" value="SULFATASE"/>
    <property type="match status" value="1"/>
</dbReference>
<accession>A0AAX1N515</accession>
<keyword evidence="3" id="KW-1185">Reference proteome</keyword>
<gene>
    <name evidence="2" type="ORF">KMW28_17560</name>
</gene>
<dbReference type="Pfam" id="PF00884">
    <property type="entry name" value="Sulfatase"/>
    <property type="match status" value="1"/>
</dbReference>
<dbReference type="AlphaFoldDB" id="A0AAX1N515"/>
<dbReference type="InterPro" id="IPR000917">
    <property type="entry name" value="Sulfatase_N"/>
</dbReference>
<dbReference type="GO" id="GO:0016787">
    <property type="term" value="F:hydrolase activity"/>
    <property type="evidence" value="ECO:0007669"/>
    <property type="project" value="UniProtKB-KW"/>
</dbReference>
<evidence type="ECO:0000313" key="3">
    <source>
        <dbReference type="Proteomes" id="UP000678679"/>
    </source>
</evidence>
<feature type="domain" description="Sulfatase N-terminal" evidence="1">
    <location>
        <begin position="23"/>
        <end position="362"/>
    </location>
</feature>
<protein>
    <submittedName>
        <fullName evidence="2">Sulfatase-like hydrolase/transferase</fullName>
    </submittedName>
</protein>
<sequence length="508" mass="57753">MKKITYTFLLLLFGFHCFGQKKPNIIMIMTDDVAPQDISIYHRGIGAVNTPNIDQIGKDGMMLTDYYAQPSCTAGRSSFLTGQYPIRTGLTSVGQPGSKLGLQAEDVTIAELLKDKGYNTAHFGKSHLGDRNEHLPTVHGFDEFFGFLYHLNMMDMPEQPEFPKDKNFVGRPRNVIYSKATDKDDQTVDPRWGKVGKQVIEDRGELGKLRQETFDDEVLEASQKWMKEKSKKDEPYFLFFNPSRMHQEIYVSEKWRGKSGHSTYADGLLHLDYLVGELLSTLEKTGEAENTIVMFTSDNGVNLSHWPSSGSASFKGEKGTTYEGGFRVPMLVKWPKHIPAGEYSGELFTAEDWLPTLMAAVGDTTVKEDLLDWTIVNDKDYKVHIDGYNQLGVLTKGEKSRRREFFYYAENELQAIRVDHWKIYLAIKDEWLKESEKLPAGLICNLKLDPYERSLDTPGHFLWMKEKTWILPTIAAPLMKFAKSMEEYPSRQKGTGIGAAAIMNQLSK</sequence>
<evidence type="ECO:0000313" key="2">
    <source>
        <dbReference type="EMBL" id="QWG01451.1"/>
    </source>
</evidence>
<dbReference type="KEGG" id="fya:KMW28_17560"/>
<evidence type="ECO:0000259" key="1">
    <source>
        <dbReference type="Pfam" id="PF00884"/>
    </source>
</evidence>
<dbReference type="SUPFAM" id="SSF53649">
    <property type="entry name" value="Alkaline phosphatase-like"/>
    <property type="match status" value="1"/>
</dbReference>
<organism evidence="2 3">
    <name type="scientific">Flammeovirga yaeyamensis</name>
    <dbReference type="NCBI Taxonomy" id="367791"/>
    <lineage>
        <taxon>Bacteria</taxon>
        <taxon>Pseudomonadati</taxon>
        <taxon>Bacteroidota</taxon>
        <taxon>Cytophagia</taxon>
        <taxon>Cytophagales</taxon>
        <taxon>Flammeovirgaceae</taxon>
        <taxon>Flammeovirga</taxon>
    </lineage>
</organism>
<dbReference type="Proteomes" id="UP000678679">
    <property type="component" value="Chromosome 1"/>
</dbReference>
<dbReference type="PANTHER" id="PTHR43751:SF2">
    <property type="entry name" value="SULFATASE N-TERMINAL DOMAIN-CONTAINING PROTEIN"/>
    <property type="match status" value="1"/>
</dbReference>
<dbReference type="InterPro" id="IPR052701">
    <property type="entry name" value="GAG_Ulvan_Degrading_Sulfatases"/>
</dbReference>
<proteinExistence type="predicted"/>
<dbReference type="Gene3D" id="3.30.1120.10">
    <property type="match status" value="1"/>
</dbReference>
<dbReference type="CDD" id="cd16142">
    <property type="entry name" value="ARS_like"/>
    <property type="match status" value="1"/>
</dbReference>
<keyword evidence="2" id="KW-0378">Hydrolase</keyword>
<dbReference type="EMBL" id="CP076132">
    <property type="protein sequence ID" value="QWG01451.1"/>
    <property type="molecule type" value="Genomic_DNA"/>
</dbReference>
<reference evidence="2 3" key="1">
    <citation type="submission" date="2021-05" db="EMBL/GenBank/DDBJ databases">
        <title>Comparative genomic studies on the polysaccharide-degrading batcterial strains of the Flammeovirga genus.</title>
        <authorList>
            <person name="Zewei F."/>
            <person name="Zheng Z."/>
            <person name="Yu L."/>
            <person name="Ruyue G."/>
            <person name="Yanhong M."/>
            <person name="Yuanyuan C."/>
            <person name="Jingyan G."/>
            <person name="Wenjun H."/>
        </authorList>
    </citation>
    <scope>NUCLEOTIDE SEQUENCE [LARGE SCALE GENOMIC DNA]</scope>
    <source>
        <strain evidence="2 3">NBRC:100898</strain>
    </source>
</reference>
<dbReference type="InterPro" id="IPR017850">
    <property type="entry name" value="Alkaline_phosphatase_core_sf"/>
</dbReference>
<dbReference type="Gene3D" id="3.40.720.10">
    <property type="entry name" value="Alkaline Phosphatase, subunit A"/>
    <property type="match status" value="1"/>
</dbReference>